<reference evidence="3" key="2">
    <citation type="submission" date="2019-06" db="EMBL/GenBank/DDBJ databases">
        <title>Co-occurence of chitin degradation, pigmentation and bioactivity in marine Pseudoalteromonas.</title>
        <authorList>
            <person name="Sonnenschein E.C."/>
            <person name="Bech P.K."/>
        </authorList>
    </citation>
    <scope>NUCLEOTIDE SEQUENCE [LARGE SCALE GENOMIC DNA]</scope>
    <source>
        <strain evidence="3">S1189</strain>
    </source>
</reference>
<dbReference type="AlphaFoldDB" id="A0A5S3Z0R1"/>
<accession>A0A5S3Z0R1</accession>
<dbReference type="InterPro" id="IPR000868">
    <property type="entry name" value="Isochorismatase-like_dom"/>
</dbReference>
<protein>
    <submittedName>
        <fullName evidence="2">Hydrolase</fullName>
    </submittedName>
</protein>
<dbReference type="Gene3D" id="3.40.50.850">
    <property type="entry name" value="Isochorismatase-like"/>
    <property type="match status" value="1"/>
</dbReference>
<dbReference type="Proteomes" id="UP000307362">
    <property type="component" value="Unassembled WGS sequence"/>
</dbReference>
<dbReference type="OrthoDB" id="9796958at2"/>
<dbReference type="CDD" id="cd01012">
    <property type="entry name" value="YcaC_related"/>
    <property type="match status" value="1"/>
</dbReference>
<dbReference type="InterPro" id="IPR050993">
    <property type="entry name" value="Isochorismatase_domain"/>
</dbReference>
<feature type="domain" description="Isochorismatase-like" evidence="1">
    <location>
        <begin position="9"/>
        <end position="155"/>
    </location>
</feature>
<evidence type="ECO:0000313" key="2">
    <source>
        <dbReference type="EMBL" id="TMP84018.1"/>
    </source>
</evidence>
<evidence type="ECO:0000313" key="3">
    <source>
        <dbReference type="Proteomes" id="UP000307362"/>
    </source>
</evidence>
<organism evidence="2 3">
    <name type="scientific">Pseudoalteromonas phenolica</name>
    <dbReference type="NCBI Taxonomy" id="161398"/>
    <lineage>
        <taxon>Bacteria</taxon>
        <taxon>Pseudomonadati</taxon>
        <taxon>Pseudomonadota</taxon>
        <taxon>Gammaproteobacteria</taxon>
        <taxon>Alteromonadales</taxon>
        <taxon>Pseudoalteromonadaceae</taxon>
        <taxon>Pseudoalteromonas</taxon>
    </lineage>
</organism>
<evidence type="ECO:0000259" key="1">
    <source>
        <dbReference type="Pfam" id="PF00857"/>
    </source>
</evidence>
<dbReference type="SUPFAM" id="SSF52499">
    <property type="entry name" value="Isochorismatase-like hydrolases"/>
    <property type="match status" value="1"/>
</dbReference>
<keyword evidence="2" id="KW-0378">Hydrolase</keyword>
<sequence>MRLNRYNTGLVIVDIQGKLASLVHGSEAMISQTVKLVQAAKLLDLPMVFLEQLPEKLGSTIPELQAHLGDIPAIEKSTFDGCGSEEFLQAIDAASVDNWLVCGIEAHICVYQTAISLKEREFGVELVQDCVSSRTLENKQFALTKLNQLGIGLTSFEMCLYELIKDANDPVFKQVLPLVK</sequence>
<dbReference type="EMBL" id="PNCM01000003">
    <property type="protein sequence ID" value="TMP84018.1"/>
    <property type="molecule type" value="Genomic_DNA"/>
</dbReference>
<proteinExistence type="predicted"/>
<gene>
    <name evidence="2" type="ORF">CWB73_00710</name>
</gene>
<dbReference type="PANTHER" id="PTHR14119:SF3">
    <property type="entry name" value="ISOCHORISMATASE DOMAIN-CONTAINING PROTEIN 2"/>
    <property type="match status" value="1"/>
</dbReference>
<comment type="caution">
    <text evidence="2">The sequence shown here is derived from an EMBL/GenBank/DDBJ whole genome shotgun (WGS) entry which is preliminary data.</text>
</comment>
<reference evidence="2 3" key="1">
    <citation type="submission" date="2017-12" db="EMBL/GenBank/DDBJ databases">
        <authorList>
            <person name="Paulsen S."/>
            <person name="Gram L.K."/>
        </authorList>
    </citation>
    <scope>NUCLEOTIDE SEQUENCE [LARGE SCALE GENOMIC DNA]</scope>
    <source>
        <strain evidence="2 3">S1189</strain>
    </source>
</reference>
<dbReference type="InterPro" id="IPR036380">
    <property type="entry name" value="Isochorismatase-like_sf"/>
</dbReference>
<dbReference type="GO" id="GO:0016787">
    <property type="term" value="F:hydrolase activity"/>
    <property type="evidence" value="ECO:0007669"/>
    <property type="project" value="UniProtKB-KW"/>
</dbReference>
<name>A0A5S3Z0R1_9GAMM</name>
<dbReference type="RefSeq" id="WP_138565993.1">
    <property type="nucleotide sequence ID" value="NZ_PNCM01000003.1"/>
</dbReference>
<dbReference type="PANTHER" id="PTHR14119">
    <property type="entry name" value="HYDROLASE"/>
    <property type="match status" value="1"/>
</dbReference>
<dbReference type="Pfam" id="PF00857">
    <property type="entry name" value="Isochorismatase"/>
    <property type="match status" value="1"/>
</dbReference>